<name>A0ABV2N5I3_9HYPH</name>
<keyword evidence="2" id="KW-1003">Cell membrane</keyword>
<evidence type="ECO:0000256" key="3">
    <source>
        <dbReference type="ARBA" id="ARBA00022692"/>
    </source>
</evidence>
<dbReference type="Pfam" id="PF07690">
    <property type="entry name" value="MFS_1"/>
    <property type="match status" value="1"/>
</dbReference>
<evidence type="ECO:0000256" key="4">
    <source>
        <dbReference type="ARBA" id="ARBA00022989"/>
    </source>
</evidence>
<feature type="transmembrane region" description="Helical" evidence="6">
    <location>
        <begin position="291"/>
        <end position="312"/>
    </location>
</feature>
<dbReference type="CDD" id="cd17324">
    <property type="entry name" value="MFS_NepI_like"/>
    <property type="match status" value="1"/>
</dbReference>
<reference evidence="8 9" key="1">
    <citation type="submission" date="2024-06" db="EMBL/GenBank/DDBJ databases">
        <title>Genomic Encyclopedia of Type Strains, Phase IV (KMG-IV): sequencing the most valuable type-strain genomes for metagenomic binning, comparative biology and taxonomic classification.</title>
        <authorList>
            <person name="Goeker M."/>
        </authorList>
    </citation>
    <scope>NUCLEOTIDE SEQUENCE [LARGE SCALE GENOMIC DNA]</scope>
    <source>
        <strain evidence="8 9">DSM 27865</strain>
    </source>
</reference>
<keyword evidence="3 6" id="KW-0812">Transmembrane</keyword>
<dbReference type="SUPFAM" id="SSF103473">
    <property type="entry name" value="MFS general substrate transporter"/>
    <property type="match status" value="1"/>
</dbReference>
<organism evidence="8 9">
    <name type="scientific">Aquamicrobium terrae</name>
    <dbReference type="NCBI Taxonomy" id="1324945"/>
    <lineage>
        <taxon>Bacteria</taxon>
        <taxon>Pseudomonadati</taxon>
        <taxon>Pseudomonadota</taxon>
        <taxon>Alphaproteobacteria</taxon>
        <taxon>Hyphomicrobiales</taxon>
        <taxon>Phyllobacteriaceae</taxon>
        <taxon>Aquamicrobium</taxon>
    </lineage>
</organism>
<evidence type="ECO:0000259" key="7">
    <source>
        <dbReference type="PROSITE" id="PS50850"/>
    </source>
</evidence>
<accession>A0ABV2N5I3</accession>
<feature type="transmembrane region" description="Helical" evidence="6">
    <location>
        <begin position="28"/>
        <end position="48"/>
    </location>
</feature>
<evidence type="ECO:0000256" key="2">
    <source>
        <dbReference type="ARBA" id="ARBA00022475"/>
    </source>
</evidence>
<dbReference type="PROSITE" id="PS50850">
    <property type="entry name" value="MFS"/>
    <property type="match status" value="1"/>
</dbReference>
<keyword evidence="4 6" id="KW-1133">Transmembrane helix</keyword>
<feature type="transmembrane region" description="Helical" evidence="6">
    <location>
        <begin position="95"/>
        <end position="113"/>
    </location>
</feature>
<feature type="transmembrane region" description="Helical" evidence="6">
    <location>
        <begin position="153"/>
        <end position="172"/>
    </location>
</feature>
<evidence type="ECO:0000256" key="1">
    <source>
        <dbReference type="ARBA" id="ARBA00004651"/>
    </source>
</evidence>
<dbReference type="EMBL" id="JBEPML010000020">
    <property type="protein sequence ID" value="MET3794087.1"/>
    <property type="molecule type" value="Genomic_DNA"/>
</dbReference>
<evidence type="ECO:0000256" key="6">
    <source>
        <dbReference type="SAM" id="Phobius"/>
    </source>
</evidence>
<protein>
    <submittedName>
        <fullName evidence="8">DHA1 family chloramphenicol resistance protein-like MFS transporter</fullName>
    </submittedName>
</protein>
<dbReference type="InterPro" id="IPR020846">
    <property type="entry name" value="MFS_dom"/>
</dbReference>
<dbReference type="InterPro" id="IPR050189">
    <property type="entry name" value="MFS_Efflux_Transporters"/>
</dbReference>
<gene>
    <name evidence="8" type="ORF">ABID37_004327</name>
</gene>
<feature type="transmembrane region" description="Helical" evidence="6">
    <location>
        <begin position="318"/>
        <end position="337"/>
    </location>
</feature>
<keyword evidence="9" id="KW-1185">Reference proteome</keyword>
<feature type="transmembrane region" description="Helical" evidence="6">
    <location>
        <begin position="125"/>
        <end position="146"/>
    </location>
</feature>
<evidence type="ECO:0000313" key="9">
    <source>
        <dbReference type="Proteomes" id="UP001549076"/>
    </source>
</evidence>
<keyword evidence="5 6" id="KW-0472">Membrane</keyword>
<feature type="transmembrane region" description="Helical" evidence="6">
    <location>
        <begin position="68"/>
        <end position="88"/>
    </location>
</feature>
<proteinExistence type="predicted"/>
<dbReference type="InterPro" id="IPR011701">
    <property type="entry name" value="MFS"/>
</dbReference>
<dbReference type="InterPro" id="IPR036259">
    <property type="entry name" value="MFS_trans_sf"/>
</dbReference>
<feature type="transmembrane region" description="Helical" evidence="6">
    <location>
        <begin position="227"/>
        <end position="251"/>
    </location>
</feature>
<comment type="caution">
    <text evidence="8">The sequence shown here is derived from an EMBL/GenBank/DDBJ whole genome shotgun (WGS) entry which is preliminary data.</text>
</comment>
<feature type="transmembrane region" description="Helical" evidence="6">
    <location>
        <begin position="378"/>
        <end position="400"/>
    </location>
</feature>
<dbReference type="PANTHER" id="PTHR43124:SF3">
    <property type="entry name" value="CHLORAMPHENICOL EFFLUX PUMP RV0191"/>
    <property type="match status" value="1"/>
</dbReference>
<sequence length="407" mass="41538">MTEHADRATSCDAGAASGFQRSGTAVPIAVYLLGVSLFAMGSAEFLMGGILPKIAEDLQISLPTAGTLISAFAVGALIGAPPLAILTLHWPRRATLFLSQVAFIAATAASLILDGYPGVLLARFVMGLAYACFWAVAASTAVQLVAPDRRAKALSVVVSGLTAAMVLGGPAGTFISEVTGWRGGFWAVVLATAAAAVAVLLVLPKKMGGDLPAPDTARELSAMKRPALWLAYATTATTTAAYMGTFSYMGALLLDVSGLRVDWLPAVLSLFGFGAFVGLTIGGRTADQRSFATLVSGIVGLVLTSAAIALLAPHREAIVALIFLLGVMGFVLNPAVWGRVYVIAPDAPVLAGATNSSAFQLGLTLAPLLAGLPISHGYGLASVGWVGVVLGAVALGFAALDQRMNQV</sequence>
<dbReference type="RefSeq" id="WP_354198517.1">
    <property type="nucleotide sequence ID" value="NZ_JBEPML010000020.1"/>
</dbReference>
<dbReference type="Gene3D" id="1.20.1250.20">
    <property type="entry name" value="MFS general substrate transporter like domains"/>
    <property type="match status" value="2"/>
</dbReference>
<dbReference type="Proteomes" id="UP001549076">
    <property type="component" value="Unassembled WGS sequence"/>
</dbReference>
<evidence type="ECO:0000313" key="8">
    <source>
        <dbReference type="EMBL" id="MET3794087.1"/>
    </source>
</evidence>
<feature type="transmembrane region" description="Helical" evidence="6">
    <location>
        <begin position="349"/>
        <end position="372"/>
    </location>
</feature>
<feature type="transmembrane region" description="Helical" evidence="6">
    <location>
        <begin position="263"/>
        <end position="282"/>
    </location>
</feature>
<comment type="subcellular location">
    <subcellularLocation>
        <location evidence="1">Cell membrane</location>
        <topology evidence="1">Multi-pass membrane protein</topology>
    </subcellularLocation>
</comment>
<dbReference type="PANTHER" id="PTHR43124">
    <property type="entry name" value="PURINE EFFLUX PUMP PBUE"/>
    <property type="match status" value="1"/>
</dbReference>
<evidence type="ECO:0000256" key="5">
    <source>
        <dbReference type="ARBA" id="ARBA00023136"/>
    </source>
</evidence>
<feature type="transmembrane region" description="Helical" evidence="6">
    <location>
        <begin position="184"/>
        <end position="203"/>
    </location>
</feature>
<feature type="domain" description="Major facilitator superfamily (MFS) profile" evidence="7">
    <location>
        <begin position="29"/>
        <end position="406"/>
    </location>
</feature>